<dbReference type="GO" id="GO:0008955">
    <property type="term" value="F:peptidoglycan glycosyltransferase activity"/>
    <property type="evidence" value="ECO:0007669"/>
    <property type="project" value="UniProtKB-EC"/>
</dbReference>
<evidence type="ECO:0000256" key="15">
    <source>
        <dbReference type="ARBA" id="ARBA00049902"/>
    </source>
</evidence>
<evidence type="ECO:0000259" key="19">
    <source>
        <dbReference type="Pfam" id="PF00912"/>
    </source>
</evidence>
<sequence length="912" mass="100116">MLFSALVLEAVFHQNSEVFFLATTNHPEHGKHRRQRSAGFAAAAVVGKVLGTLVLIGVITCAIMACFAVVYVQTYIIPNAHLDGNFDMNLTSTIYYKDSAGEYVEHLSLHGTENRELVEFEAIPQNLVNATVAIEDERFWTHPGVDWKRTINGVLLMFTGKDIQGGSTITQQLIKNFTQYDDVTVKRKILEIFRALEFDKTYSKEQIMEWYLNYIYLGDNCYGVATAAQNYFGKELDELSLAECASLISITNNPSKYGPNSNLRVTDPDTGAVKTARDFNKERQELVLWKMWDLGMISEEEYRSAVAEELNFTLGVDEEKPAVIYNWYDEQVITDVIQDLSAKYGYSDTLASNMVTSGGLKIYACADPDIQAVVEEVYTNRENLVLTSDSGQQIQSAIVIIDSDGNVVGLAGAMGEKESNRVWNFASRSTRQPGSSIKPLSVYAPALEMGLISPISTFDDYPVQMLGGTAWPANSYLSYRGRMTVTEAVEDSSNPVAVRVLQEVTPAESYQYMTQRFGITTLEQGREVNGKTVSDLGLSQLGLGGLTDGVKVIEMAGAYSVFQRGGLYVRPRTYLRVTDDAGNILLDNSQREDTPVLKTSTVWYINNLLKQVVQSGTGTQAKISRMTVAGKTGSTTSNNDRWFVGYTPYYTAAVWVGYELPERIRAGGSNPAAVLWQKVMSQVHAGLENRELGSKPDDLITVQYCLDSGMRATEACTHDVRGSRVATATILRSDAPLEDCSLHADVEVCTDSPILDDSGSPIAGLYHLAGEFCPREGSGGLDQQASVKTVSVLDYVRENMGGKAAADGQYLLGYLEAQGTCDVHTSAIEAPPEEYDPYLFDVTDPSTWPTQEQWPGFDPANPSTYPTIPTAPPATESPEPSEPPQQPDYPLGPSEPETPPPDEPYVPADGAH</sequence>
<evidence type="ECO:0000256" key="7">
    <source>
        <dbReference type="ARBA" id="ARBA00022676"/>
    </source>
</evidence>
<evidence type="ECO:0000256" key="3">
    <source>
        <dbReference type="ARBA" id="ARBA00012448"/>
    </source>
</evidence>
<keyword evidence="12" id="KW-0511">Multifunctional enzyme</keyword>
<dbReference type="Pfam" id="PF00912">
    <property type="entry name" value="Transgly"/>
    <property type="match status" value="1"/>
</dbReference>
<evidence type="ECO:0000313" key="20">
    <source>
        <dbReference type="EMBL" id="MBC5733146.1"/>
    </source>
</evidence>
<evidence type="ECO:0000256" key="5">
    <source>
        <dbReference type="ARBA" id="ARBA00022645"/>
    </source>
</evidence>
<evidence type="ECO:0000256" key="8">
    <source>
        <dbReference type="ARBA" id="ARBA00022679"/>
    </source>
</evidence>
<keyword evidence="10" id="KW-0735">Signal-anchor</keyword>
<dbReference type="Pfam" id="PF00905">
    <property type="entry name" value="Transpeptidase"/>
    <property type="match status" value="1"/>
</dbReference>
<dbReference type="InterPro" id="IPR001264">
    <property type="entry name" value="Glyco_trans_51"/>
</dbReference>
<dbReference type="InterPro" id="IPR050396">
    <property type="entry name" value="Glycosyltr_51/Transpeptidase"/>
</dbReference>
<dbReference type="SUPFAM" id="SSF56601">
    <property type="entry name" value="beta-lactamase/transpeptidase-like"/>
    <property type="match status" value="1"/>
</dbReference>
<dbReference type="InterPro" id="IPR036950">
    <property type="entry name" value="PBP_transglycosylase"/>
</dbReference>
<feature type="domain" description="Glycosyl transferase family 51" evidence="19">
    <location>
        <begin position="111"/>
        <end position="264"/>
    </location>
</feature>
<feature type="compositionally biased region" description="Low complexity" evidence="16">
    <location>
        <begin position="862"/>
        <end position="878"/>
    </location>
</feature>
<evidence type="ECO:0000259" key="18">
    <source>
        <dbReference type="Pfam" id="PF00905"/>
    </source>
</evidence>
<keyword evidence="5" id="KW-0121">Carboxypeptidase</keyword>
<comment type="subcellular location">
    <subcellularLocation>
        <location evidence="2">Cell membrane</location>
        <topology evidence="2">Single-pass type II membrane protein</topology>
    </subcellularLocation>
</comment>
<evidence type="ECO:0000256" key="12">
    <source>
        <dbReference type="ARBA" id="ARBA00023268"/>
    </source>
</evidence>
<evidence type="ECO:0000256" key="14">
    <source>
        <dbReference type="ARBA" id="ARBA00044770"/>
    </source>
</evidence>
<keyword evidence="17" id="KW-1133">Transmembrane helix</keyword>
<evidence type="ECO:0000256" key="17">
    <source>
        <dbReference type="SAM" id="Phobius"/>
    </source>
</evidence>
<proteinExistence type="predicted"/>
<dbReference type="GO" id="GO:0009002">
    <property type="term" value="F:serine-type D-Ala-D-Ala carboxypeptidase activity"/>
    <property type="evidence" value="ECO:0007669"/>
    <property type="project" value="UniProtKB-EC"/>
</dbReference>
<accession>A0A8J6M853</accession>
<dbReference type="GO" id="GO:0006508">
    <property type="term" value="P:proteolysis"/>
    <property type="evidence" value="ECO:0007669"/>
    <property type="project" value="UniProtKB-KW"/>
</dbReference>
<dbReference type="EC" id="3.4.16.4" evidence="3"/>
<reference evidence="20" key="1">
    <citation type="submission" date="2020-08" db="EMBL/GenBank/DDBJ databases">
        <title>Genome public.</title>
        <authorList>
            <person name="Liu C."/>
            <person name="Sun Q."/>
        </authorList>
    </citation>
    <scope>NUCLEOTIDE SEQUENCE</scope>
    <source>
        <strain evidence="20">NSJ-51</strain>
    </source>
</reference>
<comment type="caution">
    <text evidence="20">The sequence shown here is derived from an EMBL/GenBank/DDBJ whole genome shotgun (WGS) entry which is preliminary data.</text>
</comment>
<comment type="catalytic activity">
    <reaction evidence="13">
        <text>Preferential cleavage: (Ac)2-L-Lys-D-Ala-|-D-Ala. Also transpeptidation of peptidyl-alanyl moieties that are N-acyl substituents of D-alanine.</text>
        <dbReference type="EC" id="3.4.16.4"/>
    </reaction>
</comment>
<keyword evidence="6" id="KW-0645">Protease</keyword>
<gene>
    <name evidence="20" type="ORF">H8S57_05335</name>
</gene>
<evidence type="ECO:0000256" key="13">
    <source>
        <dbReference type="ARBA" id="ARBA00034000"/>
    </source>
</evidence>
<comment type="function">
    <text evidence="1">Cell wall formation. Synthesis of cross-linked peptidoglycan from the lipid intermediates. The enzyme has a penicillin-insensitive transglycosylase N-terminal domain (formation of linear glycan strands) and a penicillin-sensitive transpeptidase C-terminal domain (cross-linking of the peptide subunits).</text>
</comment>
<evidence type="ECO:0000256" key="6">
    <source>
        <dbReference type="ARBA" id="ARBA00022670"/>
    </source>
</evidence>
<protein>
    <recommendedName>
        <fullName evidence="4">Penicillin-binding protein 1A</fullName>
        <ecNumber evidence="14">2.4.99.28</ecNumber>
        <ecNumber evidence="3">3.4.16.4</ecNumber>
    </recommendedName>
</protein>
<organism evidence="20 21">
    <name type="scientific">Lawsonibacter hominis</name>
    <dbReference type="NCBI Taxonomy" id="2763053"/>
    <lineage>
        <taxon>Bacteria</taxon>
        <taxon>Bacillati</taxon>
        <taxon>Bacillota</taxon>
        <taxon>Clostridia</taxon>
        <taxon>Eubacteriales</taxon>
        <taxon>Oscillospiraceae</taxon>
        <taxon>Lawsonibacter</taxon>
    </lineage>
</organism>
<evidence type="ECO:0000256" key="10">
    <source>
        <dbReference type="ARBA" id="ARBA00022968"/>
    </source>
</evidence>
<evidence type="ECO:0000313" key="21">
    <source>
        <dbReference type="Proteomes" id="UP000661435"/>
    </source>
</evidence>
<keyword evidence="17" id="KW-0812">Transmembrane</keyword>
<dbReference type="EMBL" id="JACOPP010000005">
    <property type="protein sequence ID" value="MBC5733146.1"/>
    <property type="molecule type" value="Genomic_DNA"/>
</dbReference>
<keyword evidence="8" id="KW-0808">Transferase</keyword>
<dbReference type="SUPFAM" id="SSF53955">
    <property type="entry name" value="Lysozyme-like"/>
    <property type="match status" value="1"/>
</dbReference>
<dbReference type="GO" id="GO:0009252">
    <property type="term" value="P:peptidoglycan biosynthetic process"/>
    <property type="evidence" value="ECO:0007669"/>
    <property type="project" value="UniProtKB-UniPathway"/>
</dbReference>
<dbReference type="UniPathway" id="UPA00219"/>
<dbReference type="PANTHER" id="PTHR32282">
    <property type="entry name" value="BINDING PROTEIN TRANSPEPTIDASE, PUTATIVE-RELATED"/>
    <property type="match status" value="1"/>
</dbReference>
<dbReference type="GO" id="GO:0008658">
    <property type="term" value="F:penicillin binding"/>
    <property type="evidence" value="ECO:0007669"/>
    <property type="project" value="InterPro"/>
</dbReference>
<dbReference type="Gene3D" id="3.40.710.10">
    <property type="entry name" value="DD-peptidase/beta-lactamase superfamily"/>
    <property type="match status" value="1"/>
</dbReference>
<dbReference type="EC" id="2.4.99.28" evidence="14"/>
<dbReference type="Proteomes" id="UP000661435">
    <property type="component" value="Unassembled WGS sequence"/>
</dbReference>
<feature type="domain" description="Penicillin-binding protein transpeptidase" evidence="18">
    <location>
        <begin position="398"/>
        <end position="660"/>
    </location>
</feature>
<evidence type="ECO:0000256" key="16">
    <source>
        <dbReference type="SAM" id="MobiDB-lite"/>
    </source>
</evidence>
<keyword evidence="7" id="KW-0328">Glycosyltransferase</keyword>
<feature type="compositionally biased region" description="Polar residues" evidence="16">
    <location>
        <begin position="844"/>
        <end position="853"/>
    </location>
</feature>
<evidence type="ECO:0000256" key="4">
    <source>
        <dbReference type="ARBA" id="ARBA00018638"/>
    </source>
</evidence>
<dbReference type="InterPro" id="IPR001460">
    <property type="entry name" value="PCN-bd_Tpept"/>
</dbReference>
<dbReference type="InterPro" id="IPR012338">
    <property type="entry name" value="Beta-lactam/transpept-like"/>
</dbReference>
<dbReference type="PANTHER" id="PTHR32282:SF33">
    <property type="entry name" value="PEPTIDOGLYCAN GLYCOSYLTRANSFERASE"/>
    <property type="match status" value="1"/>
</dbReference>
<dbReference type="InterPro" id="IPR023346">
    <property type="entry name" value="Lysozyme-like_dom_sf"/>
</dbReference>
<keyword evidence="21" id="KW-1185">Reference proteome</keyword>
<keyword evidence="17" id="KW-0472">Membrane</keyword>
<name>A0A8J6M853_9FIRM</name>
<evidence type="ECO:0000256" key="2">
    <source>
        <dbReference type="ARBA" id="ARBA00004401"/>
    </source>
</evidence>
<dbReference type="Gene3D" id="1.10.3810.10">
    <property type="entry name" value="Biosynthetic peptidoglycan transglycosylase-like"/>
    <property type="match status" value="1"/>
</dbReference>
<dbReference type="GO" id="GO:0046677">
    <property type="term" value="P:response to antibiotic"/>
    <property type="evidence" value="ECO:0007669"/>
    <property type="project" value="UniProtKB-KW"/>
</dbReference>
<feature type="transmembrane region" description="Helical" evidence="17">
    <location>
        <begin position="39"/>
        <end position="72"/>
    </location>
</feature>
<evidence type="ECO:0000256" key="1">
    <source>
        <dbReference type="ARBA" id="ARBA00002624"/>
    </source>
</evidence>
<evidence type="ECO:0000256" key="11">
    <source>
        <dbReference type="ARBA" id="ARBA00023251"/>
    </source>
</evidence>
<keyword evidence="9" id="KW-0378">Hydrolase</keyword>
<feature type="region of interest" description="Disordered" evidence="16">
    <location>
        <begin position="843"/>
        <end position="912"/>
    </location>
</feature>
<dbReference type="GO" id="GO:0005886">
    <property type="term" value="C:plasma membrane"/>
    <property type="evidence" value="ECO:0007669"/>
    <property type="project" value="UniProtKB-SubCell"/>
</dbReference>
<dbReference type="AlphaFoldDB" id="A0A8J6M853"/>
<evidence type="ECO:0000256" key="9">
    <source>
        <dbReference type="ARBA" id="ARBA00022801"/>
    </source>
</evidence>
<keyword evidence="11" id="KW-0046">Antibiotic resistance</keyword>
<comment type="catalytic activity">
    <reaction evidence="15">
        <text>[GlcNAc-(1-&gt;4)-Mur2Ac(oyl-L-Ala-gamma-D-Glu-L-Lys-D-Ala-D-Ala)](n)-di-trans,octa-cis-undecaprenyl diphosphate + beta-D-GlcNAc-(1-&gt;4)-Mur2Ac(oyl-L-Ala-gamma-D-Glu-L-Lys-D-Ala-D-Ala)-di-trans,octa-cis-undecaprenyl diphosphate = [GlcNAc-(1-&gt;4)-Mur2Ac(oyl-L-Ala-gamma-D-Glu-L-Lys-D-Ala-D-Ala)](n+1)-di-trans,octa-cis-undecaprenyl diphosphate + di-trans,octa-cis-undecaprenyl diphosphate + H(+)</text>
        <dbReference type="Rhea" id="RHEA:23708"/>
        <dbReference type="Rhea" id="RHEA-COMP:9602"/>
        <dbReference type="Rhea" id="RHEA-COMP:9603"/>
        <dbReference type="ChEBI" id="CHEBI:15378"/>
        <dbReference type="ChEBI" id="CHEBI:58405"/>
        <dbReference type="ChEBI" id="CHEBI:60033"/>
        <dbReference type="ChEBI" id="CHEBI:78435"/>
        <dbReference type="EC" id="2.4.99.28"/>
    </reaction>
</comment>